<reference evidence="1 2" key="1">
    <citation type="submission" date="2009-10" db="EMBL/GenBank/DDBJ databases">
        <authorList>
            <person name="Qin X."/>
            <person name="Bachman B."/>
            <person name="Battles P."/>
            <person name="Bell A."/>
            <person name="Bess C."/>
            <person name="Bickham C."/>
            <person name="Chaboub L."/>
            <person name="Chen D."/>
            <person name="Coyle M."/>
            <person name="Deiros D.R."/>
            <person name="Dinh H."/>
            <person name="Forbes L."/>
            <person name="Fowler G."/>
            <person name="Francisco L."/>
            <person name="Fu Q."/>
            <person name="Gubbala S."/>
            <person name="Hale W."/>
            <person name="Han Y."/>
            <person name="Hemphill L."/>
            <person name="Highlander S.K."/>
            <person name="Hirani K."/>
            <person name="Hogues M."/>
            <person name="Jackson L."/>
            <person name="Jakkamsetti A."/>
            <person name="Javaid M."/>
            <person name="Jiang H."/>
            <person name="Korchina V."/>
            <person name="Kovar C."/>
            <person name="Lara F."/>
            <person name="Lee S."/>
            <person name="Mata R."/>
            <person name="Mathew T."/>
            <person name="Moen C."/>
            <person name="Morales K."/>
            <person name="Munidasa M."/>
            <person name="Nazareth L."/>
            <person name="Ngo R."/>
            <person name="Nguyen L."/>
            <person name="Okwuonu G."/>
            <person name="Ongeri F."/>
            <person name="Patil S."/>
            <person name="Petrosino J."/>
            <person name="Pham C."/>
            <person name="Pham P."/>
            <person name="Pu L.-L."/>
            <person name="Puazo M."/>
            <person name="Raj R."/>
            <person name="Reid J."/>
            <person name="Rouhana J."/>
            <person name="Saada N."/>
            <person name="Shang Y."/>
            <person name="Simmons D."/>
            <person name="Thornton R."/>
            <person name="Warren J."/>
            <person name="Weissenberger G."/>
            <person name="Zhang J."/>
            <person name="Zhang L."/>
            <person name="Zhou C."/>
            <person name="Zhu D."/>
            <person name="Muzny D."/>
            <person name="Worley K."/>
            <person name="Gibbs R."/>
        </authorList>
    </citation>
    <scope>NUCLEOTIDE SEQUENCE [LARGE SCALE GENOMIC DNA]</scope>
    <source>
        <strain evidence="1 2">DSM 17361</strain>
    </source>
</reference>
<comment type="caution">
    <text evidence="1">The sequence shown here is derived from an EMBL/GenBank/DDBJ whole genome shotgun (WGS) entry which is preliminary data.</text>
</comment>
<organism evidence="1 2">
    <name type="scientific">Hallella bergensis DSM 17361</name>
    <dbReference type="NCBI Taxonomy" id="585502"/>
    <lineage>
        <taxon>Bacteria</taxon>
        <taxon>Pseudomonadati</taxon>
        <taxon>Bacteroidota</taxon>
        <taxon>Bacteroidia</taxon>
        <taxon>Bacteroidales</taxon>
        <taxon>Prevotellaceae</taxon>
        <taxon>Hallella</taxon>
    </lineage>
</organism>
<evidence type="ECO:0000313" key="1">
    <source>
        <dbReference type="EMBL" id="EFA43281.1"/>
    </source>
</evidence>
<dbReference type="AlphaFoldDB" id="D1PZ47"/>
<protein>
    <submittedName>
        <fullName evidence="1">Uncharacterized protein</fullName>
    </submittedName>
</protein>
<sequence length="44" mass="5165">MSGNQKITKNAEILPISKLLFSFFKYEQHLKAFVKLFRKIRHGG</sequence>
<dbReference type="Proteomes" id="UP000003160">
    <property type="component" value="Unassembled WGS sequence"/>
</dbReference>
<dbReference type="EMBL" id="ACKS01000082">
    <property type="protein sequence ID" value="EFA43281.1"/>
    <property type="molecule type" value="Genomic_DNA"/>
</dbReference>
<keyword evidence="2" id="KW-1185">Reference proteome</keyword>
<name>D1PZ47_9BACT</name>
<proteinExistence type="predicted"/>
<gene>
    <name evidence="1" type="ORF">HMPREF0645_2232</name>
</gene>
<evidence type="ECO:0000313" key="2">
    <source>
        <dbReference type="Proteomes" id="UP000003160"/>
    </source>
</evidence>
<dbReference type="HOGENOM" id="CLU_3220057_0_0_10"/>
<accession>D1PZ47</accession>